<feature type="chain" id="PRO_5009754263" description="DUF4431 domain-containing protein" evidence="1">
    <location>
        <begin position="20"/>
        <end position="128"/>
    </location>
</feature>
<keyword evidence="4" id="KW-1185">Reference proteome</keyword>
<evidence type="ECO:0000259" key="2">
    <source>
        <dbReference type="Pfam" id="PF14485"/>
    </source>
</evidence>
<dbReference type="Pfam" id="PF14485">
    <property type="entry name" value="DUF4431"/>
    <property type="match status" value="1"/>
</dbReference>
<dbReference type="EMBL" id="LN681225">
    <property type="protein sequence ID" value="CEK11198.1"/>
    <property type="molecule type" value="Genomic_DNA"/>
</dbReference>
<dbReference type="Proteomes" id="UP000032803">
    <property type="component" value="Chromosome I"/>
</dbReference>
<dbReference type="HOGENOM" id="CLU_153967_0_0_6"/>
<dbReference type="STRING" id="449.LHA_2176"/>
<proteinExistence type="predicted"/>
<feature type="signal peptide" evidence="1">
    <location>
        <begin position="1"/>
        <end position="19"/>
    </location>
</feature>
<evidence type="ECO:0000313" key="3">
    <source>
        <dbReference type="EMBL" id="CEK11198.1"/>
    </source>
</evidence>
<protein>
    <recommendedName>
        <fullName evidence="2">DUF4431 domain-containing protein</fullName>
    </recommendedName>
</protein>
<dbReference type="AlphaFoldDB" id="A0A0A8UR51"/>
<accession>A0A0A8UR51</accession>
<dbReference type="RefSeq" id="WP_052673677.1">
    <property type="nucleotide sequence ID" value="NZ_LN681225.1"/>
</dbReference>
<dbReference type="PATRIC" id="fig|449.7.peg.283"/>
<dbReference type="InterPro" id="IPR027826">
    <property type="entry name" value="DUF4431"/>
</dbReference>
<evidence type="ECO:0000313" key="4">
    <source>
        <dbReference type="Proteomes" id="UP000032803"/>
    </source>
</evidence>
<gene>
    <name evidence="3" type="ORF">LHA_2176</name>
</gene>
<organism evidence="3 4">
    <name type="scientific">Legionella hackeliae</name>
    <dbReference type="NCBI Taxonomy" id="449"/>
    <lineage>
        <taxon>Bacteria</taxon>
        <taxon>Pseudomonadati</taxon>
        <taxon>Pseudomonadota</taxon>
        <taxon>Gammaproteobacteria</taxon>
        <taxon>Legionellales</taxon>
        <taxon>Legionellaceae</taxon>
        <taxon>Legionella</taxon>
    </lineage>
</organism>
<dbReference type="OrthoDB" id="1522627at2"/>
<keyword evidence="1" id="KW-0732">Signal</keyword>
<sequence>MKIIFGFLFALSLPSFAMAKPTCLLAGAQVKLIGELRSQTFPGPPNYSSVAEGDKPESYWVLHTKDSYCGQGKERTHTFQLLLNSKQYKSQRTLLNKNIIVTGTVFFAETGHHHTPILIEVKQLSAYP</sequence>
<evidence type="ECO:0000256" key="1">
    <source>
        <dbReference type="SAM" id="SignalP"/>
    </source>
</evidence>
<dbReference type="KEGG" id="lha:LHA_2176"/>
<reference evidence="4" key="1">
    <citation type="submission" date="2014-09" db="EMBL/GenBank/DDBJ databases">
        <authorList>
            <person name="Gomez-Valero L."/>
        </authorList>
    </citation>
    <scope>NUCLEOTIDE SEQUENCE [LARGE SCALE GENOMIC DNA]</scope>
    <source>
        <strain evidence="4">ATCC35250</strain>
    </source>
</reference>
<name>A0A0A8UR51_LEGHA</name>
<feature type="domain" description="DUF4431" evidence="2">
    <location>
        <begin position="80"/>
        <end position="124"/>
    </location>
</feature>